<gene>
    <name evidence="2" type="ORF">CPZ25_000030</name>
</gene>
<reference evidence="2 3" key="1">
    <citation type="submission" date="2018-05" db="EMBL/GenBank/DDBJ databases">
        <title>Genome comparison of Eubacterium sp.</title>
        <authorList>
            <person name="Feng Y."/>
            <person name="Sanchez-Andrea I."/>
            <person name="Stams A.J.M."/>
            <person name="De Vos W.M."/>
        </authorList>
    </citation>
    <scope>NUCLEOTIDE SEQUENCE [LARGE SCALE GENOMIC DNA]</scope>
    <source>
        <strain evidence="2 3">YI</strain>
    </source>
</reference>
<dbReference type="KEGG" id="emt:CPZ25_000030"/>
<evidence type="ECO:0000313" key="3">
    <source>
        <dbReference type="Proteomes" id="UP000218387"/>
    </source>
</evidence>
<dbReference type="Proteomes" id="UP000218387">
    <property type="component" value="Chromosome"/>
</dbReference>
<evidence type="ECO:0000256" key="1">
    <source>
        <dbReference type="SAM" id="Phobius"/>
    </source>
</evidence>
<keyword evidence="3" id="KW-1185">Reference proteome</keyword>
<keyword evidence="1" id="KW-1133">Transmembrane helix</keyword>
<accession>A0A4P9C563</accession>
<keyword evidence="1" id="KW-0472">Membrane</keyword>
<name>A0A4P9C563_EUBML</name>
<proteinExistence type="predicted"/>
<protein>
    <submittedName>
        <fullName evidence="2">Uncharacterized protein</fullName>
    </submittedName>
</protein>
<keyword evidence="1" id="KW-0812">Transmembrane</keyword>
<evidence type="ECO:0000313" key="2">
    <source>
        <dbReference type="EMBL" id="QCT69761.1"/>
    </source>
</evidence>
<feature type="transmembrane region" description="Helical" evidence="1">
    <location>
        <begin position="45"/>
        <end position="65"/>
    </location>
</feature>
<dbReference type="AlphaFoldDB" id="A0A4P9C563"/>
<dbReference type="EMBL" id="CP029487">
    <property type="protein sequence ID" value="QCT69761.1"/>
    <property type="molecule type" value="Genomic_DNA"/>
</dbReference>
<organism evidence="2 3">
    <name type="scientific">Eubacterium maltosivorans</name>
    <dbReference type="NCBI Taxonomy" id="2041044"/>
    <lineage>
        <taxon>Bacteria</taxon>
        <taxon>Bacillati</taxon>
        <taxon>Bacillota</taxon>
        <taxon>Clostridia</taxon>
        <taxon>Eubacteriales</taxon>
        <taxon>Eubacteriaceae</taxon>
        <taxon>Eubacterium</taxon>
    </lineage>
</organism>
<sequence length="66" mass="7679">MFKMLTLLALLLIAVFGILLIVCPEDRLNIPVIKDIDRWISKHKLIGYGCIYGTMFILFIVYIMFN</sequence>